<dbReference type="EMBL" id="BABS01000121">
    <property type="protein sequence ID" value="GAA09772.1"/>
    <property type="molecule type" value="Genomic_DNA"/>
</dbReference>
<name>F7VHC7_9PROT</name>
<protein>
    <submittedName>
        <fullName evidence="2">Uncharacterized protein</fullName>
    </submittedName>
</protein>
<gene>
    <name evidence="2" type="ORF">ATPR_2776</name>
</gene>
<feature type="compositionally biased region" description="Polar residues" evidence="1">
    <location>
        <begin position="37"/>
        <end position="48"/>
    </location>
</feature>
<evidence type="ECO:0000313" key="3">
    <source>
        <dbReference type="Proteomes" id="UP000004319"/>
    </source>
</evidence>
<sequence length="48" mass="5147">MRRAEAFQSPCLQKVPVLSQADEKVKAGGGTAPLPVFSNSDGKITTEW</sequence>
<dbReference type="AlphaFoldDB" id="F7VHC7"/>
<feature type="region of interest" description="Disordered" evidence="1">
    <location>
        <begin position="26"/>
        <end position="48"/>
    </location>
</feature>
<accession>F7VHC7</accession>
<comment type="caution">
    <text evidence="2">The sequence shown here is derived from an EMBL/GenBank/DDBJ whole genome shotgun (WGS) entry which is preliminary data.</text>
</comment>
<proteinExistence type="predicted"/>
<dbReference type="Proteomes" id="UP000004319">
    <property type="component" value="Unassembled WGS sequence"/>
</dbReference>
<evidence type="ECO:0000256" key="1">
    <source>
        <dbReference type="SAM" id="MobiDB-lite"/>
    </source>
</evidence>
<evidence type="ECO:0000313" key="2">
    <source>
        <dbReference type="EMBL" id="GAA09772.1"/>
    </source>
</evidence>
<reference evidence="2 3" key="1">
    <citation type="journal article" date="2011" name="Biochem. Biophys. Res. Commun.">
        <title>Increased number of Arginine-based salt bridges contributes to the thermotolerance of thermotolerant acetic acid bacteria, Acetobacter tropicalis SKU1100.</title>
        <authorList>
            <person name="Matsutani M."/>
            <person name="Hirakawa H."/>
            <person name="Nishikura M."/>
            <person name="Soemphol W."/>
            <person name="Ali I.A.I."/>
            <person name="Yakushi T."/>
            <person name="Matsushita K."/>
        </authorList>
    </citation>
    <scope>NUCLEOTIDE SEQUENCE [LARGE SCALE GENOMIC DNA]</scope>
    <source>
        <strain evidence="2 3">NBRC 101654</strain>
    </source>
</reference>
<organism evidence="2 3">
    <name type="scientific">Acetobacter tropicalis NBRC 101654</name>
    <dbReference type="NCBI Taxonomy" id="749388"/>
    <lineage>
        <taxon>Bacteria</taxon>
        <taxon>Pseudomonadati</taxon>
        <taxon>Pseudomonadota</taxon>
        <taxon>Alphaproteobacteria</taxon>
        <taxon>Acetobacterales</taxon>
        <taxon>Acetobacteraceae</taxon>
        <taxon>Acetobacter</taxon>
    </lineage>
</organism>